<dbReference type="VEuPathDB" id="FungiDB:NEUTE1DRAFT_118087"/>
<name>F8MWP7_NEUT8</name>
<dbReference type="HOGENOM" id="CLU_2229552_0_0_1"/>
<accession>F8MWP7</accession>
<dbReference type="EMBL" id="GL891307">
    <property type="protein sequence ID" value="EGO54168.1"/>
    <property type="molecule type" value="Genomic_DNA"/>
</dbReference>
<protein>
    <submittedName>
        <fullName evidence="1">Uncharacterized protein</fullName>
    </submittedName>
</protein>
<dbReference type="Proteomes" id="UP000008065">
    <property type="component" value="Unassembled WGS sequence"/>
</dbReference>
<sequence>MGYREQEEIDTFGSGCNANLGVARESWRRWDGFSFSTSHRPNEKRVRTFRPRSPTISLKDHLLSHANSPRANQILSNSLEESLGLRSTKPQINGCNRGTRKLKVVA</sequence>
<gene>
    <name evidence="1" type="ORF">NEUTE1DRAFT_118087</name>
</gene>
<dbReference type="GeneID" id="20823465"/>
<proteinExistence type="predicted"/>
<dbReference type="RefSeq" id="XP_009854157.1">
    <property type="nucleotide sequence ID" value="XM_009855855.1"/>
</dbReference>
<keyword evidence="2" id="KW-1185">Reference proteome</keyword>
<evidence type="ECO:0000313" key="2">
    <source>
        <dbReference type="Proteomes" id="UP000008065"/>
    </source>
</evidence>
<reference evidence="2" key="1">
    <citation type="journal article" date="2011" name="Genetics">
        <title>Massive changes in genome architecture accompany the transition to self-fertility in the filamentous fungus Neurospora tetrasperma.</title>
        <authorList>
            <person name="Ellison C.E."/>
            <person name="Stajich J.E."/>
            <person name="Jacobson D.J."/>
            <person name="Natvig D.O."/>
            <person name="Lapidus A."/>
            <person name="Foster B."/>
            <person name="Aerts A."/>
            <person name="Riley R."/>
            <person name="Lindquist E.A."/>
            <person name="Grigoriev I.V."/>
            <person name="Taylor J.W."/>
        </authorList>
    </citation>
    <scope>NUCLEOTIDE SEQUENCE [LARGE SCALE GENOMIC DNA]</scope>
    <source>
        <strain evidence="2">FGSC 2508 / P0657</strain>
    </source>
</reference>
<evidence type="ECO:0000313" key="1">
    <source>
        <dbReference type="EMBL" id="EGO54168.1"/>
    </source>
</evidence>
<dbReference type="AlphaFoldDB" id="F8MWP7"/>
<dbReference type="KEGG" id="nte:NEUTE1DRAFT118087"/>
<feature type="non-terminal residue" evidence="1">
    <location>
        <position position="106"/>
    </location>
</feature>
<organism evidence="1 2">
    <name type="scientific">Neurospora tetrasperma (strain FGSC 2508 / ATCC MYA-4615 / P0657)</name>
    <dbReference type="NCBI Taxonomy" id="510951"/>
    <lineage>
        <taxon>Eukaryota</taxon>
        <taxon>Fungi</taxon>
        <taxon>Dikarya</taxon>
        <taxon>Ascomycota</taxon>
        <taxon>Pezizomycotina</taxon>
        <taxon>Sordariomycetes</taxon>
        <taxon>Sordariomycetidae</taxon>
        <taxon>Sordariales</taxon>
        <taxon>Sordariaceae</taxon>
        <taxon>Neurospora</taxon>
    </lineage>
</organism>